<dbReference type="InterPro" id="IPR014025">
    <property type="entry name" value="Glutaredoxin_subgr"/>
</dbReference>
<name>A0AAW2W1T0_SESRA</name>
<evidence type="ECO:0000313" key="2">
    <source>
        <dbReference type="EMBL" id="KAL0435523.1"/>
    </source>
</evidence>
<reference evidence="2" key="2">
    <citation type="journal article" date="2024" name="Plant">
        <title>Genomic evolution and insights into agronomic trait innovations of Sesamum species.</title>
        <authorList>
            <person name="Miao H."/>
            <person name="Wang L."/>
            <person name="Qu L."/>
            <person name="Liu H."/>
            <person name="Sun Y."/>
            <person name="Le M."/>
            <person name="Wang Q."/>
            <person name="Wei S."/>
            <person name="Zheng Y."/>
            <person name="Lin W."/>
            <person name="Duan Y."/>
            <person name="Cao H."/>
            <person name="Xiong S."/>
            <person name="Wang X."/>
            <person name="Wei L."/>
            <person name="Li C."/>
            <person name="Ma Q."/>
            <person name="Ju M."/>
            <person name="Zhao R."/>
            <person name="Li G."/>
            <person name="Mu C."/>
            <person name="Tian Q."/>
            <person name="Mei H."/>
            <person name="Zhang T."/>
            <person name="Gao T."/>
            <person name="Zhang H."/>
        </authorList>
    </citation>
    <scope>NUCLEOTIDE SEQUENCE</scope>
    <source>
        <strain evidence="2">G02</strain>
    </source>
</reference>
<evidence type="ECO:0000259" key="1">
    <source>
        <dbReference type="Pfam" id="PF00462"/>
    </source>
</evidence>
<dbReference type="PRINTS" id="PR00160">
    <property type="entry name" value="GLUTAREDOXIN"/>
</dbReference>
<dbReference type="EMBL" id="JACGWJ010000002">
    <property type="protein sequence ID" value="KAL0435523.1"/>
    <property type="molecule type" value="Genomic_DNA"/>
</dbReference>
<dbReference type="PANTHER" id="PTHR45694:SF18">
    <property type="entry name" value="GLUTAREDOXIN-1-RELATED"/>
    <property type="match status" value="1"/>
</dbReference>
<dbReference type="Gene3D" id="3.40.30.10">
    <property type="entry name" value="Glutaredoxin"/>
    <property type="match status" value="1"/>
</dbReference>
<dbReference type="CDD" id="cd03419">
    <property type="entry name" value="GRX_GRXh_1_2_like"/>
    <property type="match status" value="1"/>
</dbReference>
<accession>A0AAW2W1T0</accession>
<protein>
    <submittedName>
        <fullName evidence="2">Monothiol glutaredoxin-S10</fullName>
    </submittedName>
</protein>
<organism evidence="2">
    <name type="scientific">Sesamum radiatum</name>
    <name type="common">Black benniseed</name>
    <dbReference type="NCBI Taxonomy" id="300843"/>
    <lineage>
        <taxon>Eukaryota</taxon>
        <taxon>Viridiplantae</taxon>
        <taxon>Streptophyta</taxon>
        <taxon>Embryophyta</taxon>
        <taxon>Tracheophyta</taxon>
        <taxon>Spermatophyta</taxon>
        <taxon>Magnoliopsida</taxon>
        <taxon>eudicotyledons</taxon>
        <taxon>Gunneridae</taxon>
        <taxon>Pentapetalae</taxon>
        <taxon>asterids</taxon>
        <taxon>lamiids</taxon>
        <taxon>Lamiales</taxon>
        <taxon>Pedaliaceae</taxon>
        <taxon>Sesamum</taxon>
    </lineage>
</organism>
<dbReference type="Pfam" id="PF00462">
    <property type="entry name" value="Glutaredoxin"/>
    <property type="match status" value="1"/>
</dbReference>
<dbReference type="GO" id="GO:0034599">
    <property type="term" value="P:cellular response to oxidative stress"/>
    <property type="evidence" value="ECO:0007669"/>
    <property type="project" value="TreeGrafter"/>
</dbReference>
<dbReference type="PROSITE" id="PS51354">
    <property type="entry name" value="GLUTAREDOXIN_2"/>
    <property type="match status" value="1"/>
</dbReference>
<gene>
    <name evidence="2" type="ORF">Sradi_0260200</name>
</gene>
<dbReference type="SUPFAM" id="SSF52833">
    <property type="entry name" value="Thioredoxin-like"/>
    <property type="match status" value="1"/>
</dbReference>
<reference evidence="2" key="1">
    <citation type="submission" date="2020-06" db="EMBL/GenBank/DDBJ databases">
        <authorList>
            <person name="Li T."/>
            <person name="Hu X."/>
            <person name="Zhang T."/>
            <person name="Song X."/>
            <person name="Zhang H."/>
            <person name="Dai N."/>
            <person name="Sheng W."/>
            <person name="Hou X."/>
            <person name="Wei L."/>
        </authorList>
    </citation>
    <scope>NUCLEOTIDE SEQUENCE</scope>
    <source>
        <strain evidence="2">G02</strain>
        <tissue evidence="2">Leaf</tissue>
    </source>
</reference>
<dbReference type="GO" id="GO:0015038">
    <property type="term" value="F:glutathione disulfide oxidoreductase activity"/>
    <property type="evidence" value="ECO:0007669"/>
    <property type="project" value="TreeGrafter"/>
</dbReference>
<dbReference type="InterPro" id="IPR002109">
    <property type="entry name" value="Glutaredoxin"/>
</dbReference>
<proteinExistence type="predicted"/>
<dbReference type="PANTHER" id="PTHR45694">
    <property type="entry name" value="GLUTAREDOXIN 2"/>
    <property type="match status" value="1"/>
</dbReference>
<dbReference type="GO" id="GO:0005737">
    <property type="term" value="C:cytoplasm"/>
    <property type="evidence" value="ECO:0007669"/>
    <property type="project" value="TreeGrafter"/>
</dbReference>
<dbReference type="AlphaFoldDB" id="A0AAW2W1T0"/>
<comment type="caution">
    <text evidence="2">The sequence shown here is derived from an EMBL/GenBank/DDBJ whole genome shotgun (WGS) entry which is preliminary data.</text>
</comment>
<feature type="domain" description="Glutaredoxin" evidence="1">
    <location>
        <begin position="82"/>
        <end position="144"/>
    </location>
</feature>
<dbReference type="InterPro" id="IPR036249">
    <property type="entry name" value="Thioredoxin-like_sf"/>
</dbReference>
<sequence length="178" mass="19683">MASMAATSRLTIRSFESVSLPPRSSSLLRTQISSVSLAPKRFSVCYTGRRNVGLVKIRAMCSDSSGAGLEEDVKKTVGENPVVVYSKTWCSYSSEVKSLFKRLGVNPHVVELDQLGSQGSELQKTLESLTGQRTVPNVFIGKKHALWFYFIYVVTIQLHMFVSDPQHKAACAFMLDTV</sequence>